<protein>
    <submittedName>
        <fullName evidence="2">Uncharacterized protein</fullName>
    </submittedName>
</protein>
<evidence type="ECO:0000256" key="1">
    <source>
        <dbReference type="SAM" id="Phobius"/>
    </source>
</evidence>
<keyword evidence="3" id="KW-1185">Reference proteome</keyword>
<gene>
    <name evidence="2" type="ORF">GCWU000325_00997</name>
</gene>
<accession>C9LFL4</accession>
<feature type="transmembrane region" description="Helical" evidence="1">
    <location>
        <begin position="20"/>
        <end position="40"/>
    </location>
</feature>
<dbReference type="Proteomes" id="UP000003460">
    <property type="component" value="Unassembled WGS sequence"/>
</dbReference>
<evidence type="ECO:0000313" key="3">
    <source>
        <dbReference type="Proteomes" id="UP000003460"/>
    </source>
</evidence>
<keyword evidence="1" id="KW-0812">Transmembrane</keyword>
<organism evidence="2 3">
    <name type="scientific">Alloprevotella tannerae ATCC 51259</name>
    <dbReference type="NCBI Taxonomy" id="626522"/>
    <lineage>
        <taxon>Bacteria</taxon>
        <taxon>Pseudomonadati</taxon>
        <taxon>Bacteroidota</taxon>
        <taxon>Bacteroidia</taxon>
        <taxon>Bacteroidales</taxon>
        <taxon>Prevotellaceae</taxon>
        <taxon>Alloprevotella</taxon>
    </lineage>
</organism>
<proteinExistence type="predicted"/>
<dbReference type="AlphaFoldDB" id="C9LFL4"/>
<dbReference type="EMBL" id="ACIJ02000017">
    <property type="protein sequence ID" value="EEX72117.1"/>
    <property type="molecule type" value="Genomic_DNA"/>
</dbReference>
<sequence>MKDDKNTKKIDTRSFLQVKIAILFVFWLISNYLSGTFKAII</sequence>
<comment type="caution">
    <text evidence="2">The sequence shown here is derived from an EMBL/GenBank/DDBJ whole genome shotgun (WGS) entry which is preliminary data.</text>
</comment>
<evidence type="ECO:0000313" key="2">
    <source>
        <dbReference type="EMBL" id="EEX72117.1"/>
    </source>
</evidence>
<keyword evidence="1" id="KW-1133">Transmembrane helix</keyword>
<keyword evidence="1" id="KW-0472">Membrane</keyword>
<dbReference type="HOGENOM" id="CLU_3274760_0_0_10"/>
<name>C9LFL4_9BACT</name>
<reference evidence="2" key="1">
    <citation type="submission" date="2009-09" db="EMBL/GenBank/DDBJ databases">
        <authorList>
            <person name="Weinstock G."/>
            <person name="Sodergren E."/>
            <person name="Clifton S."/>
            <person name="Fulton L."/>
            <person name="Fulton B."/>
            <person name="Courtney L."/>
            <person name="Fronick C."/>
            <person name="Harrison M."/>
            <person name="Strong C."/>
            <person name="Farmer C."/>
            <person name="Delahaunty K."/>
            <person name="Markovic C."/>
            <person name="Hall O."/>
            <person name="Minx P."/>
            <person name="Tomlinson C."/>
            <person name="Mitreva M."/>
            <person name="Nelson J."/>
            <person name="Hou S."/>
            <person name="Wollam A."/>
            <person name="Pepin K.H."/>
            <person name="Johnson M."/>
            <person name="Bhonagiri V."/>
            <person name="Nash W.E."/>
            <person name="Warren W."/>
            <person name="Chinwalla A."/>
            <person name="Mardis E.R."/>
            <person name="Wilson R.K."/>
        </authorList>
    </citation>
    <scope>NUCLEOTIDE SEQUENCE [LARGE SCALE GENOMIC DNA]</scope>
    <source>
        <strain evidence="2">ATCC 51259</strain>
    </source>
</reference>